<dbReference type="Proteomes" id="UP001589769">
    <property type="component" value="Unassembled WGS sequence"/>
</dbReference>
<dbReference type="InterPro" id="IPR001261">
    <property type="entry name" value="ArgE/DapE_CS"/>
</dbReference>
<protein>
    <recommendedName>
        <fullName evidence="8">Peptidase T</fullName>
        <ecNumber evidence="8">3.4.11.4</ecNumber>
    </recommendedName>
</protein>
<keyword evidence="10" id="KW-0031">Aminopeptidase</keyword>
<dbReference type="GO" id="GO:0045148">
    <property type="term" value="F:tripeptide aminopeptidase activity"/>
    <property type="evidence" value="ECO:0007669"/>
    <property type="project" value="UniProtKB-EC"/>
</dbReference>
<dbReference type="PROSITE" id="PS00759">
    <property type="entry name" value="ARGE_DAPE_CPG2_2"/>
    <property type="match status" value="1"/>
</dbReference>
<dbReference type="PANTHER" id="PTHR42994:SF1">
    <property type="entry name" value="PEPTIDASE T"/>
    <property type="match status" value="1"/>
</dbReference>
<evidence type="ECO:0000256" key="3">
    <source>
        <dbReference type="ARBA" id="ARBA00022670"/>
    </source>
</evidence>
<dbReference type="PROSITE" id="PS00758">
    <property type="entry name" value="ARGE_DAPE_CPG2_1"/>
    <property type="match status" value="1"/>
</dbReference>
<evidence type="ECO:0000256" key="5">
    <source>
        <dbReference type="ARBA" id="ARBA00022801"/>
    </source>
</evidence>
<reference evidence="10 11" key="1">
    <citation type="submission" date="2024-09" db="EMBL/GenBank/DDBJ databases">
        <authorList>
            <person name="Sun Q."/>
            <person name="Mori K."/>
        </authorList>
    </citation>
    <scope>NUCLEOTIDE SEQUENCE [LARGE SCALE GENOMIC DNA]</scope>
    <source>
        <strain evidence="10 11">CCM 7538</strain>
    </source>
</reference>
<dbReference type="SUPFAM" id="SSF53187">
    <property type="entry name" value="Zn-dependent exopeptidases"/>
    <property type="match status" value="1"/>
</dbReference>
<keyword evidence="3" id="KW-0645">Protease</keyword>
<dbReference type="InterPro" id="IPR011650">
    <property type="entry name" value="Peptidase_M20_dimer"/>
</dbReference>
<evidence type="ECO:0000256" key="7">
    <source>
        <dbReference type="ARBA" id="ARBA00023049"/>
    </source>
</evidence>
<gene>
    <name evidence="10" type="primary">pepT</name>
    <name evidence="10" type="ORF">ACFFHT_04525</name>
</gene>
<evidence type="ECO:0000256" key="2">
    <source>
        <dbReference type="ARBA" id="ARBA00009692"/>
    </source>
</evidence>
<keyword evidence="7" id="KW-0482">Metalloprotease</keyword>
<evidence type="ECO:0000256" key="8">
    <source>
        <dbReference type="NCBIfam" id="TIGR01882"/>
    </source>
</evidence>
<evidence type="ECO:0000256" key="6">
    <source>
        <dbReference type="ARBA" id="ARBA00022833"/>
    </source>
</evidence>
<dbReference type="InterPro" id="IPR002933">
    <property type="entry name" value="Peptidase_M20"/>
</dbReference>
<evidence type="ECO:0000256" key="1">
    <source>
        <dbReference type="ARBA" id="ARBA00001947"/>
    </source>
</evidence>
<comment type="similarity">
    <text evidence="2">Belongs to the peptidase M20B family.</text>
</comment>
<dbReference type="PIRSF" id="PIRSF037215">
    <property type="entry name" value="Peptidase_M20B"/>
    <property type="match status" value="1"/>
</dbReference>
<dbReference type="NCBIfam" id="NF009920">
    <property type="entry name" value="PRK13381.1"/>
    <property type="match status" value="1"/>
</dbReference>
<evidence type="ECO:0000259" key="9">
    <source>
        <dbReference type="Pfam" id="PF07687"/>
    </source>
</evidence>
<comment type="cofactor">
    <cofactor evidence="1">
        <name>Zn(2+)</name>
        <dbReference type="ChEBI" id="CHEBI:29105"/>
    </cofactor>
</comment>
<dbReference type="Pfam" id="PF01546">
    <property type="entry name" value="Peptidase_M20"/>
    <property type="match status" value="1"/>
</dbReference>
<dbReference type="SUPFAM" id="SSF55031">
    <property type="entry name" value="Bacterial exopeptidase dimerisation domain"/>
    <property type="match status" value="1"/>
</dbReference>
<keyword evidence="5 10" id="KW-0378">Hydrolase</keyword>
<dbReference type="EMBL" id="JBHLWA010000018">
    <property type="protein sequence ID" value="MFC0322826.1"/>
    <property type="molecule type" value="Genomic_DNA"/>
</dbReference>
<dbReference type="PANTHER" id="PTHR42994">
    <property type="entry name" value="PEPTIDASE T"/>
    <property type="match status" value="1"/>
</dbReference>
<sequence>MMKLTDKRRIEMMSVNNFTPKINTAMKPQLIERLTRYVKIHTTSDASSDTVPSTPQQWDLLRLLKDELTEMGLTEIILDDNGYLFATLPANIEKVVPVLGLLAHVDTAPDFNGKNVKPQIIEQYAGEEIDLLGSGDVLSPKDFPNLQKLVGHTLMTTDGTSLLGADDKAGIAIILSAIEFLQTHPEIPHGKIRIGFTPDEEIGRGADHFDVAKFAADVAYTLDGSVVGELQYENFNADEVTVHLFGRSVHPGTAKGKMVNAWERACAFQANLPPHLTPATSEGYEGFIFLRKIDGSLEHCQLHYALRDFTQQGLQASHQLLANAVQAYQQQYGEKSIQLEVHEHYRNMREKVEQHRYLVDLAEQVMIAQGVQPKIEPIRGGTDGARLSFMNLPTPNLFTGGENFHGKFEFVSIDVMNQSVGVIVGIANAFSQLTK</sequence>
<evidence type="ECO:0000313" key="11">
    <source>
        <dbReference type="Proteomes" id="UP001589769"/>
    </source>
</evidence>
<evidence type="ECO:0000313" key="10">
    <source>
        <dbReference type="EMBL" id="MFC0322826.1"/>
    </source>
</evidence>
<dbReference type="InterPro" id="IPR036264">
    <property type="entry name" value="Bact_exopeptidase_dim_dom"/>
</dbReference>
<keyword evidence="6" id="KW-0862">Zinc</keyword>
<proteinExistence type="inferred from homology"/>
<keyword evidence="4" id="KW-0479">Metal-binding</keyword>
<dbReference type="Gene3D" id="3.30.70.360">
    <property type="match status" value="1"/>
</dbReference>
<dbReference type="Gene3D" id="3.40.630.10">
    <property type="entry name" value="Zn peptidases"/>
    <property type="match status" value="1"/>
</dbReference>
<dbReference type="Pfam" id="PF07687">
    <property type="entry name" value="M20_dimer"/>
    <property type="match status" value="1"/>
</dbReference>
<accession>A0ABV6HVQ8</accession>
<feature type="domain" description="Peptidase M20 dimerisation" evidence="9">
    <location>
        <begin position="232"/>
        <end position="327"/>
    </location>
</feature>
<name>A0ABV6HVQ8_9PAST</name>
<keyword evidence="11" id="KW-1185">Reference proteome</keyword>
<dbReference type="RefSeq" id="WP_382373869.1">
    <property type="nucleotide sequence ID" value="NZ_JBHLWA010000018.1"/>
</dbReference>
<dbReference type="NCBIfam" id="TIGR01882">
    <property type="entry name" value="peptidase-T"/>
    <property type="match status" value="1"/>
</dbReference>
<comment type="caution">
    <text evidence="10">The sequence shown here is derived from an EMBL/GenBank/DDBJ whole genome shotgun (WGS) entry which is preliminary data.</text>
</comment>
<evidence type="ECO:0000256" key="4">
    <source>
        <dbReference type="ARBA" id="ARBA00022723"/>
    </source>
</evidence>
<dbReference type="CDD" id="cd03892">
    <property type="entry name" value="M20_peptT"/>
    <property type="match status" value="1"/>
</dbReference>
<dbReference type="InterPro" id="IPR010161">
    <property type="entry name" value="Peptidase_M20B"/>
</dbReference>
<dbReference type="NCBIfam" id="NF003976">
    <property type="entry name" value="PRK05469.1"/>
    <property type="match status" value="1"/>
</dbReference>
<dbReference type="EC" id="3.4.11.4" evidence="8"/>
<organism evidence="10 11">
    <name type="scientific">Gallibacterium melopsittaci</name>
    <dbReference type="NCBI Taxonomy" id="516063"/>
    <lineage>
        <taxon>Bacteria</taxon>
        <taxon>Pseudomonadati</taxon>
        <taxon>Pseudomonadota</taxon>
        <taxon>Gammaproteobacteria</taxon>
        <taxon>Pasteurellales</taxon>
        <taxon>Pasteurellaceae</taxon>
        <taxon>Gallibacterium</taxon>
    </lineage>
</organism>